<dbReference type="PROSITE" id="PS50144">
    <property type="entry name" value="MATH"/>
    <property type="match status" value="1"/>
</dbReference>
<protein>
    <recommendedName>
        <fullName evidence="4">ubiquitinyl hydrolase 1</fullName>
        <ecNumber evidence="4">3.4.19.12</ecNumber>
    </recommendedName>
</protein>
<keyword evidence="14" id="KW-1185">Reference proteome</keyword>
<sequence>MEEVVAVAATPPAEPMETDTPVQPVPDVMHLGSATTESQEKVLEEKVYEWKIESFSSLRQFERTHSDEFECYKSKWRILLFPNGNRQTEQLSVFLESVDAPLQDKKSSWHMCVEFSLAVANLEDDTIYKHQSARMRFNPTETDWGFNQMVKFAQLTIPIENFAKPILENDKMRIVVYMRVVEDPTGVLWHNFIDYDSKKETGFVGLHNQGATCYMNSLLQSLYFTNYFRKATYAIPTDSDEPQKSIPLALQRVFYNLQFSDQPVGTIELTKSFGWDALDSFMQHDVQEFNRVLQDNLESKMKGTQAEGAITRLFVGKMKSYIKCIDVQFESSRVEDYYDVQLNVKGCKNLQESFDNYVSVETMDGENKYAAEGYGLQDARKGVIFKSFPPVLHLQLKRFEYDMQKDALVKINDRHEFPLEIDLDQYLSADDADVDRTIRQHYHLHGVLVHTGDVHGGHYCAYLRPQKLGKWYKFDDDRVVPVQQKEVLDENYGGESGPTRTGGNNRMLKRLTNAYMLVYIREQNLDEMLSEVTENDIPSHLRQRLEQERMIAEQKRKEKEEAHLFMSVKILTDTDARNHDAFDLCNFDDKSHALSNLTTHKVRKDEIFSKFKALLCHQMNLAPEQVRLWTMVGRQNKTVRPDAPIAETEYDKTLEAIREKYSKTQPELRLYLEQPDPELLLTSPKGPYFMPKEDKENGQIIIFLKFYDPKKQKIEYAGKLTVKSRTMKISDVLPIMAERVDLPPNTPLKLFEEVKPTMIDPLKFKQSFAQAELGDGDIICYQKEVTDQEMLELPDQNLAHAPAYFDAILNRITVAFRPKTVGKDVPSMKDAKDRGPGDFELVLSKKMAYDLVAQAVADKLGRMDPMKIRFSSNAATSSPKQVIKRQANMTLQEMIPPQYQSQITPILFYEILDISITELETKRYIKVCVLDRSMKELATHDVLLLKTANVSDLLEVLKAKIKLDDKVKVDEGSLRLYEVTAHKIHKMFANEDLLSSIVEYSYIYAEETPLDELRMAEGDKIVNAFHFSKDLARAHSIPFRFVLRAGEMFSATKARLQARIGMNDKDFAKAKVVYVGTGTFPKMTPVEDGDILCDKDYEKGECIAIDHIDKSRNARSGTFEKAIKIFG</sequence>
<dbReference type="InterPro" id="IPR028889">
    <property type="entry name" value="USP"/>
</dbReference>
<keyword evidence="8" id="KW-0788">Thiol protease</keyword>
<name>A0A507C1Z9_9FUNG</name>
<dbReference type="Gene3D" id="2.60.210.10">
    <property type="entry name" value="Apoptosis, Tumor Necrosis Factor Receptor Associated Protein 2, Chain A"/>
    <property type="match status" value="1"/>
</dbReference>
<evidence type="ECO:0000256" key="9">
    <source>
        <dbReference type="ARBA" id="ARBA00023242"/>
    </source>
</evidence>
<dbReference type="InterPro" id="IPR002083">
    <property type="entry name" value="MATH/TRAF_dom"/>
</dbReference>
<dbReference type="PANTHER" id="PTHR24006">
    <property type="entry name" value="UBIQUITIN CARBOXYL-TERMINAL HYDROLASE"/>
    <property type="match status" value="1"/>
</dbReference>
<dbReference type="OrthoDB" id="289038at2759"/>
<dbReference type="GO" id="GO:0004843">
    <property type="term" value="F:cysteine-type deubiquitinase activity"/>
    <property type="evidence" value="ECO:0007669"/>
    <property type="project" value="UniProtKB-EC"/>
</dbReference>
<keyword evidence="6" id="KW-0833">Ubl conjugation pathway</keyword>
<dbReference type="SUPFAM" id="SSF54001">
    <property type="entry name" value="Cysteine proteinases"/>
    <property type="match status" value="1"/>
</dbReference>
<accession>A0A507C1Z9</accession>
<dbReference type="PROSITE" id="PS50235">
    <property type="entry name" value="USP_3"/>
    <property type="match status" value="1"/>
</dbReference>
<dbReference type="GO" id="GO:0016579">
    <property type="term" value="P:protein deubiquitination"/>
    <property type="evidence" value="ECO:0007669"/>
    <property type="project" value="InterPro"/>
</dbReference>
<dbReference type="GO" id="GO:0006508">
    <property type="term" value="P:proteolysis"/>
    <property type="evidence" value="ECO:0007669"/>
    <property type="project" value="UniProtKB-KW"/>
</dbReference>
<feature type="domain" description="MATH" evidence="11">
    <location>
        <begin position="45"/>
        <end position="178"/>
    </location>
</feature>
<dbReference type="AlphaFoldDB" id="A0A507C1Z9"/>
<keyword evidence="7" id="KW-0378">Hydrolase</keyword>
<dbReference type="STRING" id="1806994.A0A507C1Z9"/>
<dbReference type="GO" id="GO:0140492">
    <property type="term" value="F:metal-dependent deubiquitinase activity"/>
    <property type="evidence" value="ECO:0007669"/>
    <property type="project" value="UniProtKB-ARBA"/>
</dbReference>
<evidence type="ECO:0000256" key="1">
    <source>
        <dbReference type="ARBA" id="ARBA00000707"/>
    </source>
</evidence>
<evidence type="ECO:0000256" key="4">
    <source>
        <dbReference type="ARBA" id="ARBA00012759"/>
    </source>
</evidence>
<dbReference type="InterPro" id="IPR050164">
    <property type="entry name" value="Peptidase_C19"/>
</dbReference>
<dbReference type="Pfam" id="PF00443">
    <property type="entry name" value="UCH"/>
    <property type="match status" value="1"/>
</dbReference>
<evidence type="ECO:0000256" key="5">
    <source>
        <dbReference type="ARBA" id="ARBA00022670"/>
    </source>
</evidence>
<feature type="domain" description="USP" evidence="12">
    <location>
        <begin position="204"/>
        <end position="522"/>
    </location>
</feature>
<dbReference type="EMBL" id="QEAO01000043">
    <property type="protein sequence ID" value="TPX31523.1"/>
    <property type="molecule type" value="Genomic_DNA"/>
</dbReference>
<dbReference type="InterPro" id="IPR029346">
    <property type="entry name" value="USP_C"/>
</dbReference>
<organism evidence="13 14">
    <name type="scientific">Synchytrium microbalum</name>
    <dbReference type="NCBI Taxonomy" id="1806994"/>
    <lineage>
        <taxon>Eukaryota</taxon>
        <taxon>Fungi</taxon>
        <taxon>Fungi incertae sedis</taxon>
        <taxon>Chytridiomycota</taxon>
        <taxon>Chytridiomycota incertae sedis</taxon>
        <taxon>Chytridiomycetes</taxon>
        <taxon>Synchytriales</taxon>
        <taxon>Synchytriaceae</taxon>
        <taxon>Synchytrium</taxon>
    </lineage>
</organism>
<keyword evidence="9" id="KW-0539">Nucleus</keyword>
<evidence type="ECO:0000256" key="6">
    <source>
        <dbReference type="ARBA" id="ARBA00022786"/>
    </source>
</evidence>
<evidence type="ECO:0000259" key="11">
    <source>
        <dbReference type="PROSITE" id="PS50144"/>
    </source>
</evidence>
<evidence type="ECO:0000313" key="13">
    <source>
        <dbReference type="EMBL" id="TPX31523.1"/>
    </source>
</evidence>
<comment type="similarity">
    <text evidence="3">Belongs to the peptidase C19 family.</text>
</comment>
<evidence type="ECO:0000256" key="10">
    <source>
        <dbReference type="SAM" id="MobiDB-lite"/>
    </source>
</evidence>
<evidence type="ECO:0000256" key="7">
    <source>
        <dbReference type="ARBA" id="ARBA00022801"/>
    </source>
</evidence>
<dbReference type="FunFam" id="3.90.70.10:FF:000005">
    <property type="entry name" value="Ubiquitin carboxyl-terminal hydrolase 7"/>
    <property type="match status" value="1"/>
</dbReference>
<evidence type="ECO:0000259" key="12">
    <source>
        <dbReference type="PROSITE" id="PS50235"/>
    </source>
</evidence>
<dbReference type="Gene3D" id="3.10.20.90">
    <property type="entry name" value="Phosphatidylinositol 3-kinase Catalytic Subunit, Chain A, domain 1"/>
    <property type="match status" value="2"/>
</dbReference>
<evidence type="ECO:0000313" key="14">
    <source>
        <dbReference type="Proteomes" id="UP000319731"/>
    </source>
</evidence>
<keyword evidence="5" id="KW-0645">Protease</keyword>
<comment type="caution">
    <text evidence="13">The sequence shown here is derived from an EMBL/GenBank/DDBJ whole genome shotgun (WGS) entry which is preliminary data.</text>
</comment>
<dbReference type="Pfam" id="PF12436">
    <property type="entry name" value="USP7_ICP0_bdg"/>
    <property type="match status" value="1"/>
</dbReference>
<proteinExistence type="inferred from homology"/>
<dbReference type="Pfam" id="PF22486">
    <property type="entry name" value="MATH_2"/>
    <property type="match status" value="1"/>
</dbReference>
<dbReference type="PANTHER" id="PTHR24006:SF644">
    <property type="entry name" value="UBIQUITIN CARBOXYL-TERMINAL HYDROLASE 7"/>
    <property type="match status" value="1"/>
</dbReference>
<dbReference type="PROSITE" id="PS00972">
    <property type="entry name" value="USP_1"/>
    <property type="match status" value="1"/>
</dbReference>
<evidence type="ECO:0000256" key="8">
    <source>
        <dbReference type="ARBA" id="ARBA00022807"/>
    </source>
</evidence>
<evidence type="ECO:0000256" key="2">
    <source>
        <dbReference type="ARBA" id="ARBA00004123"/>
    </source>
</evidence>
<dbReference type="EC" id="3.4.19.12" evidence="4"/>
<dbReference type="RefSeq" id="XP_031022931.1">
    <property type="nucleotide sequence ID" value="XM_031171066.1"/>
</dbReference>
<dbReference type="Pfam" id="PF14533">
    <property type="entry name" value="USP7_C2"/>
    <property type="match status" value="1"/>
</dbReference>
<dbReference type="SUPFAM" id="SSF49599">
    <property type="entry name" value="TRAF domain-like"/>
    <property type="match status" value="1"/>
</dbReference>
<gene>
    <name evidence="13" type="ORF">SmJEL517_g05139</name>
</gene>
<dbReference type="GeneID" id="42006363"/>
<dbReference type="SMART" id="SM00061">
    <property type="entry name" value="MATH"/>
    <property type="match status" value="1"/>
</dbReference>
<comment type="catalytic activity">
    <reaction evidence="1">
        <text>Thiol-dependent hydrolysis of ester, thioester, amide, peptide and isopeptide bonds formed by the C-terminal Gly of ubiquitin (a 76-residue protein attached to proteins as an intracellular targeting signal).</text>
        <dbReference type="EC" id="3.4.19.12"/>
    </reaction>
</comment>
<dbReference type="InterPro" id="IPR038765">
    <property type="entry name" value="Papain-like_cys_pep_sf"/>
</dbReference>
<dbReference type="InterPro" id="IPR008974">
    <property type="entry name" value="TRAF-like"/>
</dbReference>
<dbReference type="Gene3D" id="3.90.70.10">
    <property type="entry name" value="Cysteine proteinases"/>
    <property type="match status" value="1"/>
</dbReference>
<dbReference type="Proteomes" id="UP000319731">
    <property type="component" value="Unassembled WGS sequence"/>
</dbReference>
<dbReference type="CDD" id="cd02659">
    <property type="entry name" value="peptidase_C19C"/>
    <property type="match status" value="1"/>
</dbReference>
<dbReference type="InterPro" id="IPR018200">
    <property type="entry name" value="USP_CS"/>
</dbReference>
<dbReference type="PROSITE" id="PS00973">
    <property type="entry name" value="USP_2"/>
    <property type="match status" value="1"/>
</dbReference>
<comment type="subcellular location">
    <subcellularLocation>
        <location evidence="2">Nucleus</location>
    </subcellularLocation>
</comment>
<dbReference type="GO" id="GO:0005634">
    <property type="term" value="C:nucleus"/>
    <property type="evidence" value="ECO:0007669"/>
    <property type="project" value="UniProtKB-SubCell"/>
</dbReference>
<dbReference type="InterPro" id="IPR024729">
    <property type="entry name" value="USP7_ICP0-binding_dom"/>
</dbReference>
<reference evidence="13 14" key="1">
    <citation type="journal article" date="2019" name="Sci. Rep.">
        <title>Comparative genomics of chytrid fungi reveal insights into the obligate biotrophic and pathogenic lifestyle of Synchytrium endobioticum.</title>
        <authorList>
            <person name="van de Vossenberg B.T.L.H."/>
            <person name="Warris S."/>
            <person name="Nguyen H.D.T."/>
            <person name="van Gent-Pelzer M.P.E."/>
            <person name="Joly D.L."/>
            <person name="van de Geest H.C."/>
            <person name="Bonants P.J.M."/>
            <person name="Smith D.S."/>
            <person name="Levesque C.A."/>
            <person name="van der Lee T.A.J."/>
        </authorList>
    </citation>
    <scope>NUCLEOTIDE SEQUENCE [LARGE SCALE GENOMIC DNA]</scope>
    <source>
        <strain evidence="13 14">JEL517</strain>
    </source>
</reference>
<evidence type="ECO:0000256" key="3">
    <source>
        <dbReference type="ARBA" id="ARBA00009085"/>
    </source>
</evidence>
<dbReference type="GO" id="GO:0005829">
    <property type="term" value="C:cytosol"/>
    <property type="evidence" value="ECO:0007669"/>
    <property type="project" value="TreeGrafter"/>
</dbReference>
<dbReference type="GO" id="GO:0031647">
    <property type="term" value="P:regulation of protein stability"/>
    <property type="evidence" value="ECO:0007669"/>
    <property type="project" value="TreeGrafter"/>
</dbReference>
<dbReference type="InterPro" id="IPR001394">
    <property type="entry name" value="Peptidase_C19_UCH"/>
</dbReference>
<feature type="compositionally biased region" description="Low complexity" evidence="10">
    <location>
        <begin position="1"/>
        <end position="11"/>
    </location>
</feature>
<feature type="region of interest" description="Disordered" evidence="10">
    <location>
        <begin position="1"/>
        <end position="24"/>
    </location>
</feature>